<feature type="chain" id="PRO_5034351060" evidence="1">
    <location>
        <begin position="23"/>
        <end position="516"/>
    </location>
</feature>
<accession>A0A8B8E3I4</accession>
<sequence>MEGSFKLSMLTLLASLYSCTYSITPVEYAQTVDQTLQQVMTCAPWIPGLTVSVVKDFQTLFARGYGETVVNSNTPVTEHTLFQIGSISKSFAATLLVKQMEDENLSLSTKVKNMMGPGFVFVDQQRTDQATVVDILAHRMGVPDHTNLRLDQNLTRENLQYRFSAMTPVKTFGTSFLYSNMMYGFASYLSERLGNGQWESLVTSEIFQPLGMTSSTFITTMSDLSGAAQGYDKGPSSKPKSVVPVPLELSKKWGIWAGSGSIMSNAVDMTKYMNFHLSNKDVTGNAFMSTENFDALHQRHKTLSSTTVNTYFGDEEVPTVENGYGLGWKTGVYRNHHILLHSGSTYGYRSFITLFPGQNIGVFTSMNGEDDNYILRILLHNFLSDVALGVTPWLDAAAICGRLTAPKYTGYSNTNSPKRPRAEYLGLYVSPIYGNLNVEMDSNNEHLVLRYGVATWDLWTKSTKDQFKAEGTGIIRYLKNMYHITFLTSGNNIASVRIDSFCSTCKDHTPIFYKVV</sequence>
<proteinExistence type="predicted"/>
<dbReference type="SUPFAM" id="SSF56601">
    <property type="entry name" value="beta-lactamase/transpeptidase-like"/>
    <property type="match status" value="1"/>
</dbReference>
<evidence type="ECO:0000256" key="1">
    <source>
        <dbReference type="SAM" id="SignalP"/>
    </source>
</evidence>
<dbReference type="PANTHER" id="PTHR46825">
    <property type="entry name" value="D-ALANYL-D-ALANINE-CARBOXYPEPTIDASE/ENDOPEPTIDASE AMPH"/>
    <property type="match status" value="1"/>
</dbReference>
<evidence type="ECO:0000313" key="4">
    <source>
        <dbReference type="RefSeq" id="XP_022334259.1"/>
    </source>
</evidence>
<protein>
    <submittedName>
        <fullName evidence="4">Uncharacterized protein LOC111131151</fullName>
    </submittedName>
</protein>
<dbReference type="KEGG" id="cvn:111131151"/>
<feature type="domain" description="Beta-lactamase-related" evidence="2">
    <location>
        <begin position="33"/>
        <end position="370"/>
    </location>
</feature>
<evidence type="ECO:0000259" key="2">
    <source>
        <dbReference type="Pfam" id="PF00144"/>
    </source>
</evidence>
<dbReference type="Gene3D" id="2.40.128.600">
    <property type="match status" value="1"/>
</dbReference>
<feature type="signal peptide" evidence="1">
    <location>
        <begin position="1"/>
        <end position="22"/>
    </location>
</feature>
<dbReference type="Proteomes" id="UP000694844">
    <property type="component" value="Chromosome 4"/>
</dbReference>
<keyword evidence="1" id="KW-0732">Signal</keyword>
<gene>
    <name evidence="4" type="primary">LOC111131151</name>
</gene>
<dbReference type="InterPro" id="IPR012338">
    <property type="entry name" value="Beta-lactam/transpept-like"/>
</dbReference>
<evidence type="ECO:0000313" key="3">
    <source>
        <dbReference type="Proteomes" id="UP000694844"/>
    </source>
</evidence>
<dbReference type="AlphaFoldDB" id="A0A8B8E3I4"/>
<dbReference type="PROSITE" id="PS51257">
    <property type="entry name" value="PROKAR_LIPOPROTEIN"/>
    <property type="match status" value="1"/>
</dbReference>
<dbReference type="Pfam" id="PF00144">
    <property type="entry name" value="Beta-lactamase"/>
    <property type="match status" value="1"/>
</dbReference>
<keyword evidence="3" id="KW-1185">Reference proteome</keyword>
<dbReference type="RefSeq" id="XP_022334259.1">
    <property type="nucleotide sequence ID" value="XM_022478551.1"/>
</dbReference>
<dbReference type="GeneID" id="111131151"/>
<dbReference type="Gene3D" id="3.40.710.10">
    <property type="entry name" value="DD-peptidase/beta-lactamase superfamily"/>
    <property type="match status" value="1"/>
</dbReference>
<dbReference type="PANTHER" id="PTHR46825:SF15">
    <property type="entry name" value="BETA-LACTAMASE-RELATED DOMAIN-CONTAINING PROTEIN"/>
    <property type="match status" value="1"/>
</dbReference>
<dbReference type="OrthoDB" id="5946976at2759"/>
<dbReference type="InterPro" id="IPR050491">
    <property type="entry name" value="AmpC-like"/>
</dbReference>
<organism evidence="3 4">
    <name type="scientific">Crassostrea virginica</name>
    <name type="common">Eastern oyster</name>
    <dbReference type="NCBI Taxonomy" id="6565"/>
    <lineage>
        <taxon>Eukaryota</taxon>
        <taxon>Metazoa</taxon>
        <taxon>Spiralia</taxon>
        <taxon>Lophotrochozoa</taxon>
        <taxon>Mollusca</taxon>
        <taxon>Bivalvia</taxon>
        <taxon>Autobranchia</taxon>
        <taxon>Pteriomorphia</taxon>
        <taxon>Ostreida</taxon>
        <taxon>Ostreoidea</taxon>
        <taxon>Ostreidae</taxon>
        <taxon>Crassostrea</taxon>
    </lineage>
</organism>
<name>A0A8B8E3I4_CRAVI</name>
<reference evidence="4" key="1">
    <citation type="submission" date="2025-08" db="UniProtKB">
        <authorList>
            <consortium name="RefSeq"/>
        </authorList>
    </citation>
    <scope>IDENTIFICATION</scope>
    <source>
        <tissue evidence="4">Whole sample</tissue>
    </source>
</reference>
<dbReference type="InterPro" id="IPR001466">
    <property type="entry name" value="Beta-lactam-related"/>
</dbReference>